<dbReference type="InterPro" id="IPR003838">
    <property type="entry name" value="ABC3_permease_C"/>
</dbReference>
<evidence type="ECO:0000256" key="6">
    <source>
        <dbReference type="ARBA" id="ARBA00038076"/>
    </source>
</evidence>
<feature type="transmembrane region" description="Helical" evidence="7">
    <location>
        <begin position="275"/>
        <end position="301"/>
    </location>
</feature>
<accession>A0ABS5AII4</accession>
<gene>
    <name evidence="10" type="ORF">JOF53_004891</name>
</gene>
<evidence type="ECO:0000259" key="8">
    <source>
        <dbReference type="Pfam" id="PF02687"/>
    </source>
</evidence>
<protein>
    <submittedName>
        <fullName evidence="10">ABC transport system permease protein</fullName>
    </submittedName>
</protein>
<evidence type="ECO:0000256" key="1">
    <source>
        <dbReference type="ARBA" id="ARBA00004651"/>
    </source>
</evidence>
<name>A0ABS5AII4_9PSEU</name>
<feature type="domain" description="MacB-like periplasmic core" evidence="9">
    <location>
        <begin position="21"/>
        <end position="241"/>
    </location>
</feature>
<evidence type="ECO:0000256" key="5">
    <source>
        <dbReference type="ARBA" id="ARBA00023136"/>
    </source>
</evidence>
<dbReference type="EMBL" id="JAGIOO010000001">
    <property type="protein sequence ID" value="MBP2476019.1"/>
    <property type="molecule type" value="Genomic_DNA"/>
</dbReference>
<evidence type="ECO:0000259" key="9">
    <source>
        <dbReference type="Pfam" id="PF12704"/>
    </source>
</evidence>
<dbReference type="Pfam" id="PF12704">
    <property type="entry name" value="MacB_PCD"/>
    <property type="match status" value="1"/>
</dbReference>
<evidence type="ECO:0000256" key="4">
    <source>
        <dbReference type="ARBA" id="ARBA00022989"/>
    </source>
</evidence>
<evidence type="ECO:0000313" key="10">
    <source>
        <dbReference type="EMBL" id="MBP2476019.1"/>
    </source>
</evidence>
<dbReference type="PANTHER" id="PTHR30572">
    <property type="entry name" value="MEMBRANE COMPONENT OF TRANSPORTER-RELATED"/>
    <property type="match status" value="1"/>
</dbReference>
<evidence type="ECO:0000256" key="2">
    <source>
        <dbReference type="ARBA" id="ARBA00022475"/>
    </source>
</evidence>
<comment type="subcellular location">
    <subcellularLocation>
        <location evidence="1">Cell membrane</location>
        <topology evidence="1">Multi-pass membrane protein</topology>
    </subcellularLocation>
</comment>
<reference evidence="10 11" key="1">
    <citation type="submission" date="2021-03" db="EMBL/GenBank/DDBJ databases">
        <title>Sequencing the genomes of 1000 actinobacteria strains.</title>
        <authorList>
            <person name="Klenk H.-P."/>
        </authorList>
    </citation>
    <scope>NUCLEOTIDE SEQUENCE [LARGE SCALE GENOMIC DNA]</scope>
    <source>
        <strain evidence="10 11">DSM 44580</strain>
    </source>
</reference>
<dbReference type="Proteomes" id="UP001519363">
    <property type="component" value="Unassembled WGS sequence"/>
</dbReference>
<feature type="transmembrane region" description="Helical" evidence="7">
    <location>
        <begin position="21"/>
        <end position="42"/>
    </location>
</feature>
<keyword evidence="2" id="KW-1003">Cell membrane</keyword>
<keyword evidence="3 7" id="KW-0812">Transmembrane</keyword>
<keyword evidence="5 7" id="KW-0472">Membrane</keyword>
<sequence>MRFGEIFYSAVRGLLANKLRSVLTTIGIMIGVAAVIVIVAVGEGASQRVMSSINSLGASTMTVYPRYDPSTNMAREMSLEDAEALSAPELSDRIKAVVPGVYSSGSINDGERTKDQAQVFGTHPDYFQLQNALLARGTYFSKSDVTESRKVLVLGSKLASELFAGRDPVNRQVVISGMQFVVVGVLEEAGQGGRGRGIDEMAVMPLSTLQNTLTGQQPISSLVVQAHSVAGMDAARAAIERTLRVKHRIDADKPSDFEISDPRDLTRSSREISMVFTYLILAIGGITLLIGGVGITNIMLVTVTERTREIGIRKAIGATRGAIMGQFLVEAMMLSMFGGILGVIVGLIGGQFSIRGFQLVVVPSSVVLAFGVSALIGLFFGWLPANRASKLHPIQALRHE</sequence>
<organism evidence="10 11">
    <name type="scientific">Crossiella equi</name>
    <dbReference type="NCBI Taxonomy" id="130796"/>
    <lineage>
        <taxon>Bacteria</taxon>
        <taxon>Bacillati</taxon>
        <taxon>Actinomycetota</taxon>
        <taxon>Actinomycetes</taxon>
        <taxon>Pseudonocardiales</taxon>
        <taxon>Pseudonocardiaceae</taxon>
        <taxon>Crossiella</taxon>
    </lineage>
</organism>
<dbReference type="InterPro" id="IPR025857">
    <property type="entry name" value="MacB_PCD"/>
</dbReference>
<dbReference type="RefSeq" id="WP_086789925.1">
    <property type="nucleotide sequence ID" value="NZ_JAGIOO010000001.1"/>
</dbReference>
<evidence type="ECO:0000256" key="7">
    <source>
        <dbReference type="SAM" id="Phobius"/>
    </source>
</evidence>
<feature type="domain" description="ABC3 transporter permease C-terminal" evidence="8">
    <location>
        <begin position="283"/>
        <end position="393"/>
    </location>
</feature>
<dbReference type="InterPro" id="IPR050250">
    <property type="entry name" value="Macrolide_Exporter_MacB"/>
</dbReference>
<comment type="caution">
    <text evidence="10">The sequence shown here is derived from an EMBL/GenBank/DDBJ whole genome shotgun (WGS) entry which is preliminary data.</text>
</comment>
<comment type="similarity">
    <text evidence="6">Belongs to the ABC-4 integral membrane protein family.</text>
</comment>
<proteinExistence type="inferred from homology"/>
<dbReference type="Pfam" id="PF02687">
    <property type="entry name" value="FtsX"/>
    <property type="match status" value="1"/>
</dbReference>
<keyword evidence="11" id="KW-1185">Reference proteome</keyword>
<keyword evidence="4 7" id="KW-1133">Transmembrane helix</keyword>
<evidence type="ECO:0000313" key="11">
    <source>
        <dbReference type="Proteomes" id="UP001519363"/>
    </source>
</evidence>
<evidence type="ECO:0000256" key="3">
    <source>
        <dbReference type="ARBA" id="ARBA00022692"/>
    </source>
</evidence>
<dbReference type="PANTHER" id="PTHR30572:SF4">
    <property type="entry name" value="ABC TRANSPORTER PERMEASE YTRF"/>
    <property type="match status" value="1"/>
</dbReference>
<feature type="transmembrane region" description="Helical" evidence="7">
    <location>
        <begin position="360"/>
        <end position="383"/>
    </location>
</feature>
<feature type="transmembrane region" description="Helical" evidence="7">
    <location>
        <begin position="322"/>
        <end position="348"/>
    </location>
</feature>